<feature type="transmembrane region" description="Helical" evidence="5">
    <location>
        <begin position="378"/>
        <end position="404"/>
    </location>
</feature>
<dbReference type="InterPro" id="IPR049453">
    <property type="entry name" value="Memb_transporter_dom"/>
</dbReference>
<feature type="domain" description="Integral membrane bound transporter" evidence="6">
    <location>
        <begin position="334"/>
        <end position="456"/>
    </location>
</feature>
<dbReference type="Pfam" id="PF13515">
    <property type="entry name" value="FUSC_2"/>
    <property type="match status" value="1"/>
</dbReference>
<feature type="transmembrane region" description="Helical" evidence="5">
    <location>
        <begin position="176"/>
        <end position="196"/>
    </location>
</feature>
<feature type="transmembrane region" description="Helical" evidence="5">
    <location>
        <begin position="320"/>
        <end position="343"/>
    </location>
</feature>
<dbReference type="EMBL" id="CP126969">
    <property type="protein sequence ID" value="WIM67132.1"/>
    <property type="molecule type" value="Genomic_DNA"/>
</dbReference>
<feature type="transmembrane region" description="Helical" evidence="5">
    <location>
        <begin position="152"/>
        <end position="170"/>
    </location>
</feature>
<sequence length="572" mass="62306">MTPPTIDDRTRAALEHEPLPKRPNPWRLFTAFHSSAPRWPGALRAAIAVAVPGALALALGHENATVLIASGGFIVIYGEGHPYRARLSVMATAAMLLVLGATSGAFVGSVMWAQLEAGGSHWWLMLSGLFTVLISTIGTYVQNALRLSPPGVFFIVMVAGGSTMVARLGFNPLEVGGWAIVGAVSAIFVGMSGKLVHPHGPERQAVITADKAVANFEEASSPTLGQHHQAQNAVATAWSALNDAGIISGGNVVDQSQYHLVDRVMDSHRRLVIRNSEVGFSSNDDSDIATLFDEKRLAIPHTRPSVMYRLTRSANRHSHAFITAEKVFFATFLSALVGVALGFDRPDWAVVSALLMLQWGPDRIPGQVRGMHRLFGSLLGIVLFALFHYFEVSGYWLLLVLAVCQFGAEFFVTKNYAFTVIFTTPLALLMGDSMSQPLGTVFVDRTVEVLLSVVFGSLFLWFWRPSAERQNHYRLIIRCRKAMGSLLGALLITPPSGAKEERRDLQYELLSERRAINSLAMDHPDVAIQEWANHGDVQRAGYALLDFCNARNDVQLSPGEIAELAEIVKAAS</sequence>
<protein>
    <submittedName>
        <fullName evidence="7">FUSC family protein</fullName>
    </submittedName>
</protein>
<reference evidence="7 8" key="1">
    <citation type="submission" date="2023-05" db="EMBL/GenBank/DDBJ databases">
        <title>Corynebacterium suedekumii sp. nov. and Corynebacterium breve sp. nov. isolated from raw cow's milk.</title>
        <authorList>
            <person name="Baer M.K."/>
            <person name="Mehl L."/>
            <person name="Hellmuth R."/>
            <person name="Marke G."/>
            <person name="Lipski A."/>
        </authorList>
    </citation>
    <scope>NUCLEOTIDE SEQUENCE [LARGE SCALE GENOMIC DNA]</scope>
    <source>
        <strain evidence="7 8">R4</strain>
    </source>
</reference>
<evidence type="ECO:0000259" key="6">
    <source>
        <dbReference type="Pfam" id="PF13515"/>
    </source>
</evidence>
<keyword evidence="2 5" id="KW-0812">Transmembrane</keyword>
<comment type="subcellular location">
    <subcellularLocation>
        <location evidence="1">Membrane</location>
        <topology evidence="1">Multi-pass membrane protein</topology>
    </subcellularLocation>
</comment>
<proteinExistence type="predicted"/>
<keyword evidence="3 5" id="KW-1133">Transmembrane helix</keyword>
<evidence type="ECO:0000313" key="8">
    <source>
        <dbReference type="Proteomes" id="UP001225598"/>
    </source>
</evidence>
<keyword evidence="8" id="KW-1185">Reference proteome</keyword>
<feature type="transmembrane region" description="Helical" evidence="5">
    <location>
        <begin position="121"/>
        <end position="140"/>
    </location>
</feature>
<evidence type="ECO:0000256" key="1">
    <source>
        <dbReference type="ARBA" id="ARBA00004141"/>
    </source>
</evidence>
<keyword evidence="4 5" id="KW-0472">Membrane</keyword>
<organism evidence="7 8">
    <name type="scientific">Corynebacterium breve</name>
    <dbReference type="NCBI Taxonomy" id="3049799"/>
    <lineage>
        <taxon>Bacteria</taxon>
        <taxon>Bacillati</taxon>
        <taxon>Actinomycetota</taxon>
        <taxon>Actinomycetes</taxon>
        <taxon>Mycobacteriales</taxon>
        <taxon>Corynebacteriaceae</taxon>
        <taxon>Corynebacterium</taxon>
    </lineage>
</organism>
<evidence type="ECO:0000313" key="7">
    <source>
        <dbReference type="EMBL" id="WIM67132.1"/>
    </source>
</evidence>
<evidence type="ECO:0000256" key="3">
    <source>
        <dbReference type="ARBA" id="ARBA00022989"/>
    </source>
</evidence>
<evidence type="ECO:0000256" key="5">
    <source>
        <dbReference type="SAM" id="Phobius"/>
    </source>
</evidence>
<dbReference type="Proteomes" id="UP001225598">
    <property type="component" value="Chromosome"/>
</dbReference>
<feature type="transmembrane region" description="Helical" evidence="5">
    <location>
        <begin position="446"/>
        <end position="463"/>
    </location>
</feature>
<evidence type="ECO:0000256" key="2">
    <source>
        <dbReference type="ARBA" id="ARBA00022692"/>
    </source>
</evidence>
<dbReference type="RefSeq" id="WP_284824001.1">
    <property type="nucleotide sequence ID" value="NZ_CP126969.1"/>
</dbReference>
<name>A0ABY8VDF4_9CORY</name>
<feature type="transmembrane region" description="Helical" evidence="5">
    <location>
        <begin position="89"/>
        <end position="115"/>
    </location>
</feature>
<accession>A0ABY8VDF4</accession>
<evidence type="ECO:0000256" key="4">
    <source>
        <dbReference type="ARBA" id="ARBA00023136"/>
    </source>
</evidence>
<gene>
    <name evidence="7" type="ORF">QP027_08350</name>
</gene>
<feature type="transmembrane region" description="Helical" evidence="5">
    <location>
        <begin position="416"/>
        <end position="434"/>
    </location>
</feature>